<evidence type="ECO:0000256" key="2">
    <source>
        <dbReference type="ARBA" id="ARBA00022598"/>
    </source>
</evidence>
<evidence type="ECO:0000256" key="3">
    <source>
        <dbReference type="SAM" id="MobiDB-lite"/>
    </source>
</evidence>
<evidence type="ECO:0000313" key="6">
    <source>
        <dbReference type="RefSeq" id="XP_029405948.2"/>
    </source>
</evidence>
<protein>
    <submittedName>
        <fullName evidence="6">Uncharacterized protein LOC105225980 isoform X1</fullName>
    </submittedName>
</protein>
<dbReference type="PROSITE" id="PS51733">
    <property type="entry name" value="BPL_LPL_CATALYTIC"/>
    <property type="match status" value="1"/>
</dbReference>
<keyword evidence="5" id="KW-1185">Reference proteome</keyword>
<dbReference type="Pfam" id="PF03099">
    <property type="entry name" value="BPL_LplA_LipB"/>
    <property type="match status" value="1"/>
</dbReference>
<evidence type="ECO:0000313" key="5">
    <source>
        <dbReference type="Proteomes" id="UP001652620"/>
    </source>
</evidence>
<dbReference type="GeneID" id="105225980"/>
<dbReference type="InterPro" id="IPR004408">
    <property type="entry name" value="Biotin_CoA_COase_ligase"/>
</dbReference>
<dbReference type="InterPro" id="IPR004143">
    <property type="entry name" value="BPL_LPL_catalytic"/>
</dbReference>
<dbReference type="RefSeq" id="XP_029405948.2">
    <property type="nucleotide sequence ID" value="XM_029550088.2"/>
</dbReference>
<gene>
    <name evidence="6" type="primary">LOC105225980</name>
</gene>
<dbReference type="PANTHER" id="PTHR12835:SF5">
    <property type="entry name" value="BIOTIN--PROTEIN LIGASE"/>
    <property type="match status" value="1"/>
</dbReference>
<feature type="domain" description="BPL/LPL catalytic" evidence="4">
    <location>
        <begin position="840"/>
        <end position="1028"/>
    </location>
</feature>
<evidence type="ECO:0000259" key="4">
    <source>
        <dbReference type="PROSITE" id="PS51733"/>
    </source>
</evidence>
<keyword evidence="2" id="KW-0436">Ligase</keyword>
<reference evidence="6" key="2">
    <citation type="submission" date="2025-08" db="UniProtKB">
        <authorList>
            <consortium name="RefSeq"/>
        </authorList>
    </citation>
    <scope>IDENTIFICATION</scope>
    <source>
        <tissue evidence="6">Adult</tissue>
    </source>
</reference>
<dbReference type="InterPro" id="IPR045864">
    <property type="entry name" value="aa-tRNA-synth_II/BPL/LPL"/>
</dbReference>
<evidence type="ECO:0000256" key="1">
    <source>
        <dbReference type="ARBA" id="ARBA00009934"/>
    </source>
</evidence>
<name>A0A8N4KZP4_BACDO</name>
<feature type="compositionally biased region" description="Polar residues" evidence="3">
    <location>
        <begin position="469"/>
        <end position="510"/>
    </location>
</feature>
<feature type="region of interest" description="Disordered" evidence="3">
    <location>
        <begin position="457"/>
        <end position="510"/>
    </location>
</feature>
<dbReference type="SUPFAM" id="SSF55681">
    <property type="entry name" value="Class II aaRS and biotin synthetases"/>
    <property type="match status" value="1"/>
</dbReference>
<dbReference type="PANTHER" id="PTHR12835">
    <property type="entry name" value="BIOTIN PROTEIN LIGASE"/>
    <property type="match status" value="1"/>
</dbReference>
<accession>A0A8N4KZP4</accession>
<comment type="similarity">
    <text evidence="1">Belongs to the biotin--protein ligase family.</text>
</comment>
<dbReference type="Proteomes" id="UP001652620">
    <property type="component" value="Chromosome 2"/>
</dbReference>
<reference evidence="5" key="1">
    <citation type="submission" date="2025-05" db="UniProtKB">
        <authorList>
            <consortium name="RefSeq"/>
        </authorList>
    </citation>
    <scope>NUCLEOTIDE SEQUENCE [LARGE SCALE GENOMIC DNA]</scope>
</reference>
<feature type="region of interest" description="Disordered" evidence="3">
    <location>
        <begin position="368"/>
        <end position="395"/>
    </location>
</feature>
<dbReference type="NCBIfam" id="TIGR00121">
    <property type="entry name" value="birA_ligase"/>
    <property type="match status" value="1"/>
</dbReference>
<dbReference type="OrthoDB" id="10250105at2759"/>
<proteinExistence type="inferred from homology"/>
<sequence length="1104" mass="123143">MLTLYYATATFLQSSRIKNVCTKIGQQLALNTSISFYTLPTENDDGFDPSLAASDFCHNRNAARVSEILWLNGSHRGCCLHPVQVVQLKPWISFDENNASVENKLLPFAHSTNPKALLDHFAALRKEDILHLLLEADIQPCYEFENSANHIRIENFGKLIAWKVDSHLAVLIETDVEHFTKLLLSTYLQNKFLINDQLQLLRIESIKYEGKPQPMNMLASHLRKPVRQCELNLSHEDWQRHLEHLRALSVLAHQATEFESQKSRTEGKAAGDVVVKPDLIPYEQQVTGSVAISKSSNLQQPEAVGTTTYAKKYSETSDTLMDVKTTSIVKPSKSSMVTKVTIETENPVQLASPLSKIKAKPTEIRKPVAANTNGSGTESRFKTTKVPEASASTTVTEKSSAKSALISPTLPLSDPPITISAAAAIITTTIARAKMPSNSANQSTDFDKVASAIVSTSSQKQRSIPLETTPLQKNKISKSDLPTSTHASTSYEALSNEDQSKGLSLKSTDISNPSKPTNVFVYSESASSREGALSTLKNILDRERYTIYAMTPQQLTQKYWMKNTGLLVVCGNVSTNVGEILVDFFLCGGRVLSLCSDILNFVLPNYRTAEVRENELVQFSYDKWQKIKMMHHIFCYQPSPVKKNFSTDSDDATQSTTRKPALVCPRSVELQDLRGKVHNLDVKVLGTEETWNTPSLLLANSVQSGGCAVFSQVHLETNPSQFEMDESKYKILMQNEQVRMEILAHLLNKHLDISVQQFNTNGAKCTYQEAYFLGRHESKFELLEKIKTSGAKSNIITTSKLTMQFCDKGDKPKSANTNVLPILIHSCPEDFSTVEYFDNLKTKYIGRLVIYAPVVSTSMNVISDLELMDGIAVLVRQQMEGVGRSNNQWISPLGCAMFSLQLHFSLDSALGRRLPLLQHIIGLAMVTTLKGNPTYKDLDIRLKWPNDIYANGVQKIGGLIVKTTIFGSKIIANIGCGINLDNEKPTTCINSIIVKYNQTNRTNIPILKYEEFIALTFNEIENILEKVKSGDFDYFYELYHEHWLHNLQKVNICDKFGSQQEATVIGIDDVGYLQVRTIDGTIVSVQPDGNSFDMLQGLIVPKYN</sequence>
<dbReference type="Gene3D" id="3.30.930.10">
    <property type="entry name" value="Bira Bifunctional Protein, Domain 2"/>
    <property type="match status" value="1"/>
</dbReference>
<organism evidence="5 6">
    <name type="scientific">Bactrocera dorsalis</name>
    <name type="common">Oriental fruit fly</name>
    <name type="synonym">Dacus dorsalis</name>
    <dbReference type="NCBI Taxonomy" id="27457"/>
    <lineage>
        <taxon>Eukaryota</taxon>
        <taxon>Metazoa</taxon>
        <taxon>Ecdysozoa</taxon>
        <taxon>Arthropoda</taxon>
        <taxon>Hexapoda</taxon>
        <taxon>Insecta</taxon>
        <taxon>Pterygota</taxon>
        <taxon>Neoptera</taxon>
        <taxon>Endopterygota</taxon>
        <taxon>Diptera</taxon>
        <taxon>Brachycera</taxon>
        <taxon>Muscomorpha</taxon>
        <taxon>Tephritoidea</taxon>
        <taxon>Tephritidae</taxon>
        <taxon>Bactrocera</taxon>
        <taxon>Bactrocera</taxon>
    </lineage>
</organism>